<sequence length="494" mass="54613">MAVASPELGHAAAGVGEMDGTSAIAAEGEEGEKAEGEEEVGDELESEEAKEEDGCDEEEEEEEGAKWLKHYIGDGDFSFSRALAIAFCSAENLVSTSLDSYEALRSKYAKAESNIMVLKMMGATTLHGVDAKTMKHHTDLKMRRFDQIVFNLPHAGFKGKEDSLHLINLPKDLVRGFFQNARHLLRPSGEIHISHKRGRVYEQWEIEKLASECSLILVEKVDFHIEDYPGYNHKRGDGPRCDEPFALGPCSTFKFSIRNLKKKKKGPSNRISSVPSLGGSHVHVHPEILASDWSPSQPFRPMNAVNTPVTLYPSSLRIAQRHQPGFPVNFVGLHTLAACSLQQGTIHPRGHSNRICSFPSLEGSYIHPGIPAFDWSSSQPFHPVNSVNMSTLDPYSLRVAQRHQPGFPVNFVGLQTAAAYFLQQGNIHPMVSIARPSPYLLPIVGGIASPMGRITGTSLIESQKQPRSTLMPWQSVSSSYMGREYQMNLRRGTQ</sequence>
<dbReference type="SUPFAM" id="SSF53335">
    <property type="entry name" value="S-adenosyl-L-methionine-dependent methyltransferases"/>
    <property type="match status" value="1"/>
</dbReference>
<reference evidence="3 4" key="1">
    <citation type="submission" date="2012-08" db="EMBL/GenBank/DDBJ databases">
        <title>Oryza genome evolution.</title>
        <authorList>
            <person name="Wing R.A."/>
        </authorList>
    </citation>
    <scope>NUCLEOTIDE SEQUENCE</scope>
</reference>
<dbReference type="HOGENOM" id="CLU_026753_1_0_1"/>
<keyword evidence="4" id="KW-1185">Reference proteome</keyword>
<dbReference type="InterPro" id="IPR019446">
    <property type="entry name" value="BMT5-like"/>
</dbReference>
<dbReference type="FunFam" id="3.40.50.150:FF:000440">
    <property type="entry name" value="Os09g0479300 protein"/>
    <property type="match status" value="1"/>
</dbReference>
<dbReference type="EnsemblPlants" id="LPERR09G10270.4">
    <property type="protein sequence ID" value="LPERR09G10270.4"/>
    <property type="gene ID" value="LPERR09G10270"/>
</dbReference>
<dbReference type="GO" id="GO:0005737">
    <property type="term" value="C:cytoplasm"/>
    <property type="evidence" value="ECO:0007669"/>
    <property type="project" value="TreeGrafter"/>
</dbReference>
<evidence type="ECO:0000256" key="1">
    <source>
        <dbReference type="SAM" id="MobiDB-lite"/>
    </source>
</evidence>
<reference evidence="4" key="2">
    <citation type="submission" date="2013-12" db="EMBL/GenBank/DDBJ databases">
        <authorList>
            <person name="Yu Y."/>
            <person name="Lee S."/>
            <person name="de Baynast K."/>
            <person name="Wissotski M."/>
            <person name="Liu L."/>
            <person name="Talag J."/>
            <person name="Goicoechea J."/>
            <person name="Angelova A."/>
            <person name="Jetty R."/>
            <person name="Kudrna D."/>
            <person name="Golser W."/>
            <person name="Rivera L."/>
            <person name="Zhang J."/>
            <person name="Wing R."/>
        </authorList>
    </citation>
    <scope>NUCLEOTIDE SEQUENCE</scope>
</reference>
<organism evidence="3 4">
    <name type="scientific">Leersia perrieri</name>
    <dbReference type="NCBI Taxonomy" id="77586"/>
    <lineage>
        <taxon>Eukaryota</taxon>
        <taxon>Viridiplantae</taxon>
        <taxon>Streptophyta</taxon>
        <taxon>Embryophyta</taxon>
        <taxon>Tracheophyta</taxon>
        <taxon>Spermatophyta</taxon>
        <taxon>Magnoliopsida</taxon>
        <taxon>Liliopsida</taxon>
        <taxon>Poales</taxon>
        <taxon>Poaceae</taxon>
        <taxon>BOP clade</taxon>
        <taxon>Oryzoideae</taxon>
        <taxon>Oryzeae</taxon>
        <taxon>Oryzinae</taxon>
        <taxon>Leersia</taxon>
    </lineage>
</organism>
<evidence type="ECO:0000313" key="3">
    <source>
        <dbReference type="EnsemblPlants" id="LPERR09G10270.4"/>
    </source>
</evidence>
<dbReference type="Proteomes" id="UP000032180">
    <property type="component" value="Chromosome 9"/>
</dbReference>
<dbReference type="Pfam" id="PF10354">
    <property type="entry name" value="BMT5-like"/>
    <property type="match status" value="1"/>
</dbReference>
<evidence type="ECO:0000259" key="2">
    <source>
        <dbReference type="Pfam" id="PF10354"/>
    </source>
</evidence>
<accession>A0A0D9XEW3</accession>
<dbReference type="InterPro" id="IPR029063">
    <property type="entry name" value="SAM-dependent_MTases_sf"/>
</dbReference>
<name>A0A0D9XEW3_9ORYZ</name>
<reference evidence="3" key="3">
    <citation type="submission" date="2015-04" db="UniProtKB">
        <authorList>
            <consortium name="EnsemblPlants"/>
        </authorList>
    </citation>
    <scope>IDENTIFICATION</scope>
</reference>
<dbReference type="GO" id="GO:0070042">
    <property type="term" value="F:rRNA (uridine-N3-)-methyltransferase activity"/>
    <property type="evidence" value="ECO:0007669"/>
    <property type="project" value="InterPro"/>
</dbReference>
<feature type="domain" description="25S rRNA (uridine-N(3))-methyltransferase BMT5-like" evidence="2">
    <location>
        <begin position="72"/>
        <end position="235"/>
    </location>
</feature>
<dbReference type="Gene3D" id="3.40.50.150">
    <property type="entry name" value="Vaccinia Virus protein VP39"/>
    <property type="match status" value="1"/>
</dbReference>
<dbReference type="Gramene" id="LPERR09G10270.4">
    <property type="protein sequence ID" value="LPERR09G10270.4"/>
    <property type="gene ID" value="LPERR09G10270"/>
</dbReference>
<proteinExistence type="predicted"/>
<evidence type="ECO:0000313" key="4">
    <source>
        <dbReference type="Proteomes" id="UP000032180"/>
    </source>
</evidence>
<protein>
    <recommendedName>
        <fullName evidence="2">25S rRNA (uridine-N(3))-methyltransferase BMT5-like domain-containing protein</fullName>
    </recommendedName>
</protein>
<feature type="region of interest" description="Disordered" evidence="1">
    <location>
        <begin position="1"/>
        <end position="64"/>
    </location>
</feature>
<dbReference type="PANTHER" id="PTHR11538">
    <property type="entry name" value="PHENYLALANYL-TRNA SYNTHETASE"/>
    <property type="match status" value="1"/>
</dbReference>
<dbReference type="PANTHER" id="PTHR11538:SF26">
    <property type="entry name" value="FERREDOXIN-FOLD ANTICODON-BINDING DOMAIN-CONTAINING PROTEIN 1"/>
    <property type="match status" value="1"/>
</dbReference>
<dbReference type="AlphaFoldDB" id="A0A0D9XEW3"/>
<dbReference type="GO" id="GO:0070475">
    <property type="term" value="P:rRNA base methylation"/>
    <property type="evidence" value="ECO:0007669"/>
    <property type="project" value="InterPro"/>
</dbReference>
<feature type="compositionally biased region" description="Acidic residues" evidence="1">
    <location>
        <begin position="27"/>
        <end position="63"/>
    </location>
</feature>